<dbReference type="SUPFAM" id="SSF52540">
    <property type="entry name" value="P-loop containing nucleoside triphosphate hydrolases"/>
    <property type="match status" value="1"/>
</dbReference>
<dbReference type="EMBL" id="FXTI01000001">
    <property type="protein sequence ID" value="SMO38646.1"/>
    <property type="molecule type" value="Genomic_DNA"/>
</dbReference>
<evidence type="ECO:0000313" key="2">
    <source>
        <dbReference type="EMBL" id="SMO38646.1"/>
    </source>
</evidence>
<dbReference type="RefSeq" id="WP_185955974.1">
    <property type="nucleotide sequence ID" value="NZ_FXTI01000001.1"/>
</dbReference>
<organism evidence="2 3">
    <name type="scientific">Melghirimyces algeriensis</name>
    <dbReference type="NCBI Taxonomy" id="910412"/>
    <lineage>
        <taxon>Bacteria</taxon>
        <taxon>Bacillati</taxon>
        <taxon>Bacillota</taxon>
        <taxon>Bacilli</taxon>
        <taxon>Bacillales</taxon>
        <taxon>Thermoactinomycetaceae</taxon>
        <taxon>Melghirimyces</taxon>
    </lineage>
</organism>
<dbReference type="GO" id="GO:0006777">
    <property type="term" value="P:Mo-molybdopterin cofactor biosynthetic process"/>
    <property type="evidence" value="ECO:0007669"/>
    <property type="project" value="InterPro"/>
</dbReference>
<protein>
    <submittedName>
        <fullName evidence="2">Molybdopterin-guanine dinucleotide biosynthesis protein B</fullName>
    </submittedName>
</protein>
<evidence type="ECO:0000313" key="3">
    <source>
        <dbReference type="Proteomes" id="UP000315636"/>
    </source>
</evidence>
<dbReference type="GO" id="GO:0005525">
    <property type="term" value="F:GTP binding"/>
    <property type="evidence" value="ECO:0007669"/>
    <property type="project" value="InterPro"/>
</dbReference>
<feature type="domain" description="Molybdopterin-guanine dinucleotide biosynthesis protein B (MobB)" evidence="1">
    <location>
        <begin position="9"/>
        <end position="134"/>
    </location>
</feature>
<evidence type="ECO:0000259" key="1">
    <source>
        <dbReference type="Pfam" id="PF03205"/>
    </source>
</evidence>
<dbReference type="PANTHER" id="PTHR40072">
    <property type="entry name" value="MOLYBDOPTERIN-GUANINE DINUCLEOTIDE BIOSYNTHESIS ADAPTER PROTEIN-RELATED"/>
    <property type="match status" value="1"/>
</dbReference>
<reference evidence="2 3" key="1">
    <citation type="submission" date="2017-05" db="EMBL/GenBank/DDBJ databases">
        <authorList>
            <person name="Varghese N."/>
            <person name="Submissions S."/>
        </authorList>
    </citation>
    <scope>NUCLEOTIDE SEQUENCE [LARGE SCALE GENOMIC DNA]</scope>
    <source>
        <strain evidence="2 3">DSM 45474</strain>
    </source>
</reference>
<dbReference type="InterPro" id="IPR052539">
    <property type="entry name" value="MGD_biosynthesis_adapter"/>
</dbReference>
<dbReference type="Proteomes" id="UP000315636">
    <property type="component" value="Unassembled WGS sequence"/>
</dbReference>
<dbReference type="InterPro" id="IPR027417">
    <property type="entry name" value="P-loop_NTPase"/>
</dbReference>
<accession>A0A521AUZ3</accession>
<dbReference type="Pfam" id="PF03205">
    <property type="entry name" value="MobB"/>
    <property type="match status" value="1"/>
</dbReference>
<gene>
    <name evidence="2" type="ORF">SAMN06264849_101360</name>
</gene>
<sequence length="167" mass="18682">MDAKDIPPVVQIVGYSQTRKTTLLSRCVSQLSQEGWRVGTIKRHAGTLEMDEQGKDTWRHREAGANQVAITSDNQTVLIVPRSLQLDELIAYYREMDVVLVEGFKRASYPKLLMVGEKGHLSLIRELSNVRGIVSHKRITGTGLPSYLRDDVHGITEAVKQIVETDG</sequence>
<dbReference type="CDD" id="cd03116">
    <property type="entry name" value="MobB"/>
    <property type="match status" value="1"/>
</dbReference>
<dbReference type="NCBIfam" id="TIGR00176">
    <property type="entry name" value="mobB"/>
    <property type="match status" value="1"/>
</dbReference>
<proteinExistence type="predicted"/>
<keyword evidence="3" id="KW-1185">Reference proteome</keyword>
<dbReference type="PANTHER" id="PTHR40072:SF1">
    <property type="entry name" value="MOLYBDOPTERIN-GUANINE DINUCLEOTIDE BIOSYNTHESIS ADAPTER PROTEIN"/>
    <property type="match status" value="1"/>
</dbReference>
<name>A0A521AUZ3_9BACL</name>
<dbReference type="InterPro" id="IPR004435">
    <property type="entry name" value="MobB_dom"/>
</dbReference>
<dbReference type="Gene3D" id="3.40.50.300">
    <property type="entry name" value="P-loop containing nucleotide triphosphate hydrolases"/>
    <property type="match status" value="1"/>
</dbReference>
<dbReference type="AlphaFoldDB" id="A0A521AUZ3"/>